<proteinExistence type="predicted"/>
<organism evidence="1">
    <name type="scientific">Anguilla anguilla</name>
    <name type="common">European freshwater eel</name>
    <name type="synonym">Muraena anguilla</name>
    <dbReference type="NCBI Taxonomy" id="7936"/>
    <lineage>
        <taxon>Eukaryota</taxon>
        <taxon>Metazoa</taxon>
        <taxon>Chordata</taxon>
        <taxon>Craniata</taxon>
        <taxon>Vertebrata</taxon>
        <taxon>Euteleostomi</taxon>
        <taxon>Actinopterygii</taxon>
        <taxon>Neopterygii</taxon>
        <taxon>Teleostei</taxon>
        <taxon>Anguilliformes</taxon>
        <taxon>Anguillidae</taxon>
        <taxon>Anguilla</taxon>
    </lineage>
</organism>
<protein>
    <submittedName>
        <fullName evidence="1">Uncharacterized protein</fullName>
    </submittedName>
</protein>
<name>A0A0E9VBQ1_ANGAN</name>
<dbReference type="EMBL" id="GBXM01033136">
    <property type="protein sequence ID" value="JAH75441.1"/>
    <property type="molecule type" value="Transcribed_RNA"/>
</dbReference>
<reference evidence="1" key="1">
    <citation type="submission" date="2014-11" db="EMBL/GenBank/DDBJ databases">
        <authorList>
            <person name="Amaro Gonzalez C."/>
        </authorList>
    </citation>
    <scope>NUCLEOTIDE SEQUENCE</scope>
</reference>
<reference evidence="1" key="2">
    <citation type="journal article" date="2015" name="Fish Shellfish Immunol.">
        <title>Early steps in the European eel (Anguilla anguilla)-Vibrio vulnificus interaction in the gills: Role of the RtxA13 toxin.</title>
        <authorList>
            <person name="Callol A."/>
            <person name="Pajuelo D."/>
            <person name="Ebbesson L."/>
            <person name="Teles M."/>
            <person name="MacKenzie S."/>
            <person name="Amaro C."/>
        </authorList>
    </citation>
    <scope>NUCLEOTIDE SEQUENCE</scope>
</reference>
<sequence length="56" mass="6281">MVFAGLPLSKYFNANRNGSSASLFFLNSLLLANSDRCDQNLKNRVQRKHSYLTAMG</sequence>
<dbReference type="AlphaFoldDB" id="A0A0E9VBQ1"/>
<evidence type="ECO:0000313" key="1">
    <source>
        <dbReference type="EMBL" id="JAH75441.1"/>
    </source>
</evidence>
<accession>A0A0E9VBQ1</accession>